<keyword evidence="2" id="KW-0732">Signal</keyword>
<name>A0A6G1JKF3_9PLEO</name>
<dbReference type="GO" id="GO:0008237">
    <property type="term" value="F:metallopeptidase activity"/>
    <property type="evidence" value="ECO:0007669"/>
    <property type="project" value="InterPro"/>
</dbReference>
<gene>
    <name evidence="3" type="ORF">K458DRAFT_326513</name>
</gene>
<dbReference type="InterPro" id="IPR024079">
    <property type="entry name" value="MetalloPept_cat_dom_sf"/>
</dbReference>
<organism evidence="3 4">
    <name type="scientific">Lentithecium fluviatile CBS 122367</name>
    <dbReference type="NCBI Taxonomy" id="1168545"/>
    <lineage>
        <taxon>Eukaryota</taxon>
        <taxon>Fungi</taxon>
        <taxon>Dikarya</taxon>
        <taxon>Ascomycota</taxon>
        <taxon>Pezizomycotina</taxon>
        <taxon>Dothideomycetes</taxon>
        <taxon>Pleosporomycetidae</taxon>
        <taxon>Pleosporales</taxon>
        <taxon>Massarineae</taxon>
        <taxon>Lentitheciaceae</taxon>
        <taxon>Lentithecium</taxon>
    </lineage>
</organism>
<evidence type="ECO:0000256" key="2">
    <source>
        <dbReference type="SAM" id="SignalP"/>
    </source>
</evidence>
<accession>A0A6G1JKF3</accession>
<sequence length="1034" mass="110509">MVLIFKSFWLKLLNIALLIHTAIGTWHYDARSCAPHVAMLNRDMTEAFRMIEAAVVAIGQAPQVNAGNALWLFPDTETRDLVGRIFGGLNVATTITELQSLEDRYQVIKNTFQYILQNYRNQDAQGNLQSDSPGLPAVDHHVGDTDILLYCDMNRLIPVPGSKTGEHYVQGGSPETRWPGDQYKACKEHKWLQMSTIIATTSRPFAPNPVFIQICPPTIIKHTGAPTSIQKMADVYDGSKQTQKNLIRVKGKLPLPRQNLIDFFAMLDLTLVHEMTHAVPKSWPAQLQQRTQDGVDIGPGKGYEWRNIRKQPPENSWKVSDSLAYFALGARMLEQRAYKITNNGYPAEVDNYIWPGITPNPANMVLVDRTWGGPRAKRDTEEIQNVTDSEQPTLALHHLVPRGTKPVMSPLYPRQIANGSVTWATSGSSGLSGGNTPSVTPIFTSGGIIGTSAIPPSLTLSSRTFIYNSSKINTSSHTNGINTATHITNPSASTTLSAGTKLSNTHPASTTINNLTGNNSSTSGSLQTASIPGSTTSINSSIAGFVPTIASSTRGPELSSLLSSFWHPTTTLEPTSTPIAGAFCVSESLVDCVLPIGYHLEKLVIRKDIEIPEVTDISLFPVLKVKKGNLPEIPFVKMELPSDKCNPLPKPSAKEFLGVVLNVAQKAVDTVLDAACHISFPVINGDFPKGLDFSWFPHPDSFPPPPIVPPPNEPVNSEPTTTKDPDPTSSNPSSSTSCRATAVPSCDVTNIISANVTQTSITSCTTTTACSGIGITEVTGITSTCTQTAILSCRGTAFVSGTETTSFTTDCSTISACSGTGITSVTTSTASPNQSGAMIIHLEPEPNWFKKQACVLSLLANASTTIVDTNVWSCYGETTMAASSDDAATTDISSSQQQECMMSVLRNAETEVDDANLALTCLGKTLSATSTPSPIPATMTNASTSTAEKQTLLLPSASPTHSSASATSSSEVGPTPTEDPVSYICYPNTSDSNICECKPVQCMGKYPPGNCAAQSKSIPVGDRCEAGCASCEYS</sequence>
<feature type="compositionally biased region" description="Pro residues" evidence="1">
    <location>
        <begin position="702"/>
        <end position="713"/>
    </location>
</feature>
<evidence type="ECO:0000313" key="4">
    <source>
        <dbReference type="Proteomes" id="UP000799291"/>
    </source>
</evidence>
<dbReference type="Proteomes" id="UP000799291">
    <property type="component" value="Unassembled WGS sequence"/>
</dbReference>
<dbReference type="OrthoDB" id="3800501at2759"/>
<feature type="region of interest" description="Disordered" evidence="1">
    <location>
        <begin position="702"/>
        <end position="739"/>
    </location>
</feature>
<protein>
    <recommendedName>
        <fullName evidence="5">Lysine-specific metallo-endopeptidase domain-containing protein</fullName>
    </recommendedName>
</protein>
<reference evidence="3" key="1">
    <citation type="journal article" date="2020" name="Stud. Mycol.">
        <title>101 Dothideomycetes genomes: a test case for predicting lifestyles and emergence of pathogens.</title>
        <authorList>
            <person name="Haridas S."/>
            <person name="Albert R."/>
            <person name="Binder M."/>
            <person name="Bloem J."/>
            <person name="Labutti K."/>
            <person name="Salamov A."/>
            <person name="Andreopoulos B."/>
            <person name="Baker S."/>
            <person name="Barry K."/>
            <person name="Bills G."/>
            <person name="Bluhm B."/>
            <person name="Cannon C."/>
            <person name="Castanera R."/>
            <person name="Culley D."/>
            <person name="Daum C."/>
            <person name="Ezra D."/>
            <person name="Gonzalez J."/>
            <person name="Henrissat B."/>
            <person name="Kuo A."/>
            <person name="Liang C."/>
            <person name="Lipzen A."/>
            <person name="Lutzoni F."/>
            <person name="Magnuson J."/>
            <person name="Mondo S."/>
            <person name="Nolan M."/>
            <person name="Ohm R."/>
            <person name="Pangilinan J."/>
            <person name="Park H.-J."/>
            <person name="Ramirez L."/>
            <person name="Alfaro M."/>
            <person name="Sun H."/>
            <person name="Tritt A."/>
            <person name="Yoshinaga Y."/>
            <person name="Zwiers L.-H."/>
            <person name="Turgeon B."/>
            <person name="Goodwin S."/>
            <person name="Spatafora J."/>
            <person name="Crous P."/>
            <person name="Grigoriev I."/>
        </authorList>
    </citation>
    <scope>NUCLEOTIDE SEQUENCE</scope>
    <source>
        <strain evidence="3">CBS 122367</strain>
    </source>
</reference>
<dbReference type="EMBL" id="MU005570">
    <property type="protein sequence ID" value="KAF2690701.1"/>
    <property type="molecule type" value="Genomic_DNA"/>
</dbReference>
<proteinExistence type="predicted"/>
<dbReference type="Gene3D" id="3.40.390.10">
    <property type="entry name" value="Collagenase (Catalytic Domain)"/>
    <property type="match status" value="1"/>
</dbReference>
<evidence type="ECO:0008006" key="5">
    <source>
        <dbReference type="Google" id="ProtNLM"/>
    </source>
</evidence>
<feature type="chain" id="PRO_5026111742" description="Lysine-specific metallo-endopeptidase domain-containing protein" evidence="2">
    <location>
        <begin position="25"/>
        <end position="1034"/>
    </location>
</feature>
<evidence type="ECO:0000256" key="1">
    <source>
        <dbReference type="SAM" id="MobiDB-lite"/>
    </source>
</evidence>
<feature type="compositionally biased region" description="Low complexity" evidence="1">
    <location>
        <begin position="727"/>
        <end position="737"/>
    </location>
</feature>
<feature type="signal peptide" evidence="2">
    <location>
        <begin position="1"/>
        <end position="24"/>
    </location>
</feature>
<evidence type="ECO:0000313" key="3">
    <source>
        <dbReference type="EMBL" id="KAF2690701.1"/>
    </source>
</evidence>
<keyword evidence="4" id="KW-1185">Reference proteome</keyword>
<dbReference type="AlphaFoldDB" id="A0A6G1JKF3"/>
<feature type="compositionally biased region" description="Low complexity" evidence="1">
    <location>
        <begin position="956"/>
        <end position="970"/>
    </location>
</feature>
<feature type="region of interest" description="Disordered" evidence="1">
    <location>
        <begin position="956"/>
        <end position="977"/>
    </location>
</feature>